<dbReference type="AlphaFoldDB" id="A0A0E9TN28"/>
<protein>
    <submittedName>
        <fullName evidence="2">Uncharacterized protein</fullName>
    </submittedName>
</protein>
<reference evidence="2" key="2">
    <citation type="journal article" date="2015" name="Fish Shellfish Immunol.">
        <title>Early steps in the European eel (Anguilla anguilla)-Vibrio vulnificus interaction in the gills: Role of the RtxA13 toxin.</title>
        <authorList>
            <person name="Callol A."/>
            <person name="Pajuelo D."/>
            <person name="Ebbesson L."/>
            <person name="Teles M."/>
            <person name="MacKenzie S."/>
            <person name="Amaro C."/>
        </authorList>
    </citation>
    <scope>NUCLEOTIDE SEQUENCE</scope>
</reference>
<organism evidence="2">
    <name type="scientific">Anguilla anguilla</name>
    <name type="common">European freshwater eel</name>
    <name type="synonym">Muraena anguilla</name>
    <dbReference type="NCBI Taxonomy" id="7936"/>
    <lineage>
        <taxon>Eukaryota</taxon>
        <taxon>Metazoa</taxon>
        <taxon>Chordata</taxon>
        <taxon>Craniata</taxon>
        <taxon>Vertebrata</taxon>
        <taxon>Euteleostomi</taxon>
        <taxon>Actinopterygii</taxon>
        <taxon>Neopterygii</taxon>
        <taxon>Teleostei</taxon>
        <taxon>Anguilliformes</taxon>
        <taxon>Anguillidae</taxon>
        <taxon>Anguilla</taxon>
    </lineage>
</organism>
<dbReference type="EMBL" id="GBXM01053730">
    <property type="protein sequence ID" value="JAH54847.1"/>
    <property type="molecule type" value="Transcribed_RNA"/>
</dbReference>
<proteinExistence type="predicted"/>
<accession>A0A0E9TN28</accession>
<evidence type="ECO:0000256" key="1">
    <source>
        <dbReference type="SAM" id="MobiDB-lite"/>
    </source>
</evidence>
<reference evidence="2" key="1">
    <citation type="submission" date="2014-11" db="EMBL/GenBank/DDBJ databases">
        <authorList>
            <person name="Amaro Gonzalez C."/>
        </authorList>
    </citation>
    <scope>NUCLEOTIDE SEQUENCE</scope>
</reference>
<name>A0A0E9TN28_ANGAN</name>
<sequence>MKVSYPVHIKSNSSKTGDRKSF</sequence>
<evidence type="ECO:0000313" key="2">
    <source>
        <dbReference type="EMBL" id="JAH54847.1"/>
    </source>
</evidence>
<feature type="region of interest" description="Disordered" evidence="1">
    <location>
        <begin position="1"/>
        <end position="22"/>
    </location>
</feature>